<dbReference type="AlphaFoldDB" id="A0AAV5JCT0"/>
<organism evidence="1 2">
    <name type="scientific">Rubroshorea leprosula</name>
    <dbReference type="NCBI Taxonomy" id="152421"/>
    <lineage>
        <taxon>Eukaryota</taxon>
        <taxon>Viridiplantae</taxon>
        <taxon>Streptophyta</taxon>
        <taxon>Embryophyta</taxon>
        <taxon>Tracheophyta</taxon>
        <taxon>Spermatophyta</taxon>
        <taxon>Magnoliopsida</taxon>
        <taxon>eudicotyledons</taxon>
        <taxon>Gunneridae</taxon>
        <taxon>Pentapetalae</taxon>
        <taxon>rosids</taxon>
        <taxon>malvids</taxon>
        <taxon>Malvales</taxon>
        <taxon>Dipterocarpaceae</taxon>
        <taxon>Rubroshorea</taxon>
    </lineage>
</organism>
<dbReference type="EMBL" id="BPVZ01000036">
    <property type="protein sequence ID" value="GKV12364.1"/>
    <property type="molecule type" value="Genomic_DNA"/>
</dbReference>
<evidence type="ECO:0000313" key="1">
    <source>
        <dbReference type="EMBL" id="GKV12364.1"/>
    </source>
</evidence>
<dbReference type="Proteomes" id="UP001054252">
    <property type="component" value="Unassembled WGS sequence"/>
</dbReference>
<evidence type="ECO:0000313" key="2">
    <source>
        <dbReference type="Proteomes" id="UP001054252"/>
    </source>
</evidence>
<proteinExistence type="predicted"/>
<accession>A0AAV5JCT0</accession>
<reference evidence="1 2" key="1">
    <citation type="journal article" date="2021" name="Commun. Biol.">
        <title>The genome of Shorea leprosula (Dipterocarpaceae) highlights the ecological relevance of drought in aseasonal tropical rainforests.</title>
        <authorList>
            <person name="Ng K.K.S."/>
            <person name="Kobayashi M.J."/>
            <person name="Fawcett J.A."/>
            <person name="Hatakeyama M."/>
            <person name="Paape T."/>
            <person name="Ng C.H."/>
            <person name="Ang C.C."/>
            <person name="Tnah L.H."/>
            <person name="Lee C.T."/>
            <person name="Nishiyama T."/>
            <person name="Sese J."/>
            <person name="O'Brien M.J."/>
            <person name="Copetti D."/>
            <person name="Mohd Noor M.I."/>
            <person name="Ong R.C."/>
            <person name="Putra M."/>
            <person name="Sireger I.Z."/>
            <person name="Indrioko S."/>
            <person name="Kosugi Y."/>
            <person name="Izuno A."/>
            <person name="Isagi Y."/>
            <person name="Lee S.L."/>
            <person name="Shimizu K.K."/>
        </authorList>
    </citation>
    <scope>NUCLEOTIDE SEQUENCE [LARGE SCALE GENOMIC DNA]</scope>
    <source>
        <strain evidence="1">214</strain>
    </source>
</reference>
<keyword evidence="2" id="KW-1185">Reference proteome</keyword>
<protein>
    <submittedName>
        <fullName evidence="1">Uncharacterized protein</fullName>
    </submittedName>
</protein>
<name>A0AAV5JCT0_9ROSI</name>
<comment type="caution">
    <text evidence="1">The sequence shown here is derived from an EMBL/GenBank/DDBJ whole genome shotgun (WGS) entry which is preliminary data.</text>
</comment>
<gene>
    <name evidence="1" type="ORF">SLEP1_g23519</name>
</gene>
<sequence>MNLVTFEPCAFVGSSHKCTVSVLLPVFGRDIVP</sequence>